<name>A0A0S4IT87_BODSA</name>
<protein>
    <submittedName>
        <fullName evidence="2">Uncharacterized protein</fullName>
    </submittedName>
</protein>
<reference evidence="3" key="1">
    <citation type="submission" date="2015-09" db="EMBL/GenBank/DDBJ databases">
        <authorList>
            <consortium name="Pathogen Informatics"/>
        </authorList>
    </citation>
    <scope>NUCLEOTIDE SEQUENCE [LARGE SCALE GENOMIC DNA]</scope>
    <source>
        <strain evidence="3">Lake Konstanz</strain>
    </source>
</reference>
<dbReference type="Proteomes" id="UP000051952">
    <property type="component" value="Unassembled WGS sequence"/>
</dbReference>
<feature type="compositionally biased region" description="Low complexity" evidence="1">
    <location>
        <begin position="58"/>
        <end position="72"/>
    </location>
</feature>
<proteinExistence type="predicted"/>
<feature type="compositionally biased region" description="Low complexity" evidence="1">
    <location>
        <begin position="286"/>
        <end position="297"/>
    </location>
</feature>
<evidence type="ECO:0000313" key="3">
    <source>
        <dbReference type="Proteomes" id="UP000051952"/>
    </source>
</evidence>
<sequence>MASSMSISGVPVVAVATSAPLQVRSFLNVDETVGWLGDTTSPLSSAGSISPPERSGVLPLSLASTSASPGAGIRRKENASPTGGEPRSPVGALDDTQRNMPIMLDGSMMNAEEQTSLVAVPRMFLNPDDIVAAAPPQQSNPTSRPSRKDAPVILFEPAEASDHPTPNSTTAAMAAGSKNGAKQTSPIKMMLRVTKSKFSCIRHCCPVDNAFFSSKKEFDLWNDVLQNATKELWDGENVSLMLHGAAQNMSLFDLTSQATDPMTVGPSSVSPVSSESAPGAEKEGTSPSSPKSAVSRSQTPDGGGGGAKKKVAPVAGNSKRLSTNGATKPKTRKSTHGAAGGHHHGALENILQALLVEVKHREVPLHYSAHVAVGACILLGNGEISDIAPQVLVVDEPFTQHVEVEQPTASRGGKFGNKLKGGINNNIFFLCVYSAREWGNQRHRATSARRRRTLHATRRS</sequence>
<organism evidence="2 3">
    <name type="scientific">Bodo saltans</name>
    <name type="common">Flagellated protozoan</name>
    <dbReference type="NCBI Taxonomy" id="75058"/>
    <lineage>
        <taxon>Eukaryota</taxon>
        <taxon>Discoba</taxon>
        <taxon>Euglenozoa</taxon>
        <taxon>Kinetoplastea</taxon>
        <taxon>Metakinetoplastina</taxon>
        <taxon>Eubodonida</taxon>
        <taxon>Bodonidae</taxon>
        <taxon>Bodo</taxon>
    </lineage>
</organism>
<dbReference type="AlphaFoldDB" id="A0A0S4IT87"/>
<accession>A0A0S4IT87</accession>
<evidence type="ECO:0000256" key="1">
    <source>
        <dbReference type="SAM" id="MobiDB-lite"/>
    </source>
</evidence>
<feature type="region of interest" description="Disordered" evidence="1">
    <location>
        <begin position="159"/>
        <end position="181"/>
    </location>
</feature>
<dbReference type="EMBL" id="CYKH01000316">
    <property type="protein sequence ID" value="CUF40205.1"/>
    <property type="molecule type" value="Genomic_DNA"/>
</dbReference>
<evidence type="ECO:0000313" key="2">
    <source>
        <dbReference type="EMBL" id="CUF40205.1"/>
    </source>
</evidence>
<feature type="region of interest" description="Disordered" evidence="1">
    <location>
        <begin position="42"/>
        <end position="97"/>
    </location>
</feature>
<dbReference type="VEuPathDB" id="TriTrypDB:BSAL_62200"/>
<keyword evidence="3" id="KW-1185">Reference proteome</keyword>
<gene>
    <name evidence="2" type="ORF">BSAL_62200</name>
</gene>
<feature type="region of interest" description="Disordered" evidence="1">
    <location>
        <begin position="258"/>
        <end position="343"/>
    </location>
</feature>
<feature type="compositionally biased region" description="Low complexity" evidence="1">
    <location>
        <begin position="264"/>
        <end position="279"/>
    </location>
</feature>